<reference evidence="1 2" key="1">
    <citation type="submission" date="2019-08" db="EMBL/GenBank/DDBJ databases">
        <title>Bacillus genomes from the desert of Cuatro Cienegas, Coahuila.</title>
        <authorList>
            <person name="Olmedo-Alvarez G."/>
        </authorList>
    </citation>
    <scope>NUCLEOTIDE SEQUENCE [LARGE SCALE GENOMIC DNA]</scope>
    <source>
        <strain evidence="1 2">CH98b_3T</strain>
    </source>
</reference>
<dbReference type="RefSeq" id="WP_148979642.1">
    <property type="nucleotide sequence ID" value="NZ_JBNIKO010000003.1"/>
</dbReference>
<dbReference type="AlphaFoldDB" id="A0A5D4TAJ4"/>
<accession>A0A5D4TAJ4</accession>
<name>A0A5D4TAJ4_9BACI</name>
<dbReference type="Proteomes" id="UP000324517">
    <property type="component" value="Unassembled WGS sequence"/>
</dbReference>
<evidence type="ECO:0000313" key="1">
    <source>
        <dbReference type="EMBL" id="TYS71482.1"/>
    </source>
</evidence>
<evidence type="ECO:0000313" key="2">
    <source>
        <dbReference type="Proteomes" id="UP000324517"/>
    </source>
</evidence>
<sequence length="60" mass="7116">MNIHPYTLTKLNEQRLESLQYDSRLAMASKGRRINIINYLQNLYNQVARQNQSQQCCTQN</sequence>
<dbReference type="EMBL" id="VTET01000006">
    <property type="protein sequence ID" value="TYS71482.1"/>
    <property type="molecule type" value="Genomic_DNA"/>
</dbReference>
<organism evidence="1 2">
    <name type="scientific">Sutcliffiella horikoshii</name>
    <dbReference type="NCBI Taxonomy" id="79883"/>
    <lineage>
        <taxon>Bacteria</taxon>
        <taxon>Bacillati</taxon>
        <taxon>Bacillota</taxon>
        <taxon>Bacilli</taxon>
        <taxon>Bacillales</taxon>
        <taxon>Bacillaceae</taxon>
        <taxon>Sutcliffiella</taxon>
    </lineage>
</organism>
<comment type="caution">
    <text evidence="1">The sequence shown here is derived from an EMBL/GenBank/DDBJ whole genome shotgun (WGS) entry which is preliminary data.</text>
</comment>
<proteinExistence type="predicted"/>
<dbReference type="OrthoDB" id="9952419at2"/>
<protein>
    <submittedName>
        <fullName evidence="1">Uncharacterized protein</fullName>
    </submittedName>
</protein>
<gene>
    <name evidence="1" type="ORF">FZC75_13115</name>
</gene>